<feature type="compositionally biased region" description="Basic residues" evidence="1">
    <location>
        <begin position="170"/>
        <end position="184"/>
    </location>
</feature>
<dbReference type="Proteomes" id="UP000272942">
    <property type="component" value="Unassembled WGS sequence"/>
</dbReference>
<proteinExistence type="predicted"/>
<gene>
    <name evidence="2" type="ORF">ECPE_LOCUS6154</name>
</gene>
<dbReference type="EMBL" id="UZAN01043096">
    <property type="protein sequence ID" value="VDP77543.1"/>
    <property type="molecule type" value="Genomic_DNA"/>
</dbReference>
<evidence type="ECO:0000313" key="3">
    <source>
        <dbReference type="Proteomes" id="UP000272942"/>
    </source>
</evidence>
<dbReference type="AlphaFoldDB" id="A0A183AGR9"/>
<evidence type="ECO:0000313" key="2">
    <source>
        <dbReference type="EMBL" id="VDP77543.1"/>
    </source>
</evidence>
<evidence type="ECO:0000256" key="1">
    <source>
        <dbReference type="SAM" id="MobiDB-lite"/>
    </source>
</evidence>
<feature type="region of interest" description="Disordered" evidence="1">
    <location>
        <begin position="44"/>
        <end position="184"/>
    </location>
</feature>
<organism evidence="4">
    <name type="scientific">Echinostoma caproni</name>
    <dbReference type="NCBI Taxonomy" id="27848"/>
    <lineage>
        <taxon>Eukaryota</taxon>
        <taxon>Metazoa</taxon>
        <taxon>Spiralia</taxon>
        <taxon>Lophotrochozoa</taxon>
        <taxon>Platyhelminthes</taxon>
        <taxon>Trematoda</taxon>
        <taxon>Digenea</taxon>
        <taxon>Plagiorchiida</taxon>
        <taxon>Echinostomata</taxon>
        <taxon>Echinostomatoidea</taxon>
        <taxon>Echinostomatidae</taxon>
        <taxon>Echinostoma</taxon>
    </lineage>
</organism>
<reference evidence="4" key="1">
    <citation type="submission" date="2016-06" db="UniProtKB">
        <authorList>
            <consortium name="WormBaseParasite"/>
        </authorList>
    </citation>
    <scope>IDENTIFICATION</scope>
</reference>
<feature type="compositionally biased region" description="Polar residues" evidence="1">
    <location>
        <begin position="65"/>
        <end position="79"/>
    </location>
</feature>
<dbReference type="WBParaSite" id="ECPE_0000616701-mRNA-1">
    <property type="protein sequence ID" value="ECPE_0000616701-mRNA-1"/>
    <property type="gene ID" value="ECPE_0000616701"/>
</dbReference>
<keyword evidence="3" id="KW-1185">Reference proteome</keyword>
<reference evidence="2 3" key="2">
    <citation type="submission" date="2018-11" db="EMBL/GenBank/DDBJ databases">
        <authorList>
            <consortium name="Pathogen Informatics"/>
        </authorList>
    </citation>
    <scope>NUCLEOTIDE SEQUENCE [LARGE SCALE GENOMIC DNA]</scope>
    <source>
        <strain evidence="2 3">Egypt</strain>
    </source>
</reference>
<accession>A0A183AGR9</accession>
<evidence type="ECO:0000313" key="4">
    <source>
        <dbReference type="WBParaSite" id="ECPE_0000616701-mRNA-1"/>
    </source>
</evidence>
<feature type="compositionally biased region" description="Basic and acidic residues" evidence="1">
    <location>
        <begin position="120"/>
        <end position="150"/>
    </location>
</feature>
<protein>
    <submittedName>
        <fullName evidence="4">DUF4604 domain-containing protein</fullName>
    </submittedName>
</protein>
<sequence length="184" mass="20439">METESKVVNYDFDDPLFGGFEDPMPDDLWEPSTENTTTIVHTEPAPETLWDPVDHEPDQPEPTIPNANVTHVPDQSQSDADIHFDMDVQPQIDQRKSPTPVLGKQMQQLGGDFVTPSVPDEAKSKPRESPKPPADIEKSMDGGADKRDSPEVPQTAPDAPAAHETGTLKSKNKRRKHKKRKTQS</sequence>
<name>A0A183AGR9_9TREM</name>